<dbReference type="InterPro" id="IPR027477">
    <property type="entry name" value="Succ_DH/fumarate_Rdtase_cat_sf"/>
</dbReference>
<reference evidence="6" key="1">
    <citation type="journal article" date="2010" name="PLoS Genet.">
        <title>The genome of a pathogenic rhodococcus: cooptive virulence underpinned by key gene acquisitions.</title>
        <authorList>
            <person name="Letek M."/>
            <person name="Gonzalez P."/>
            <person name="Macarthur I."/>
            <person name="Rodriguez H."/>
            <person name="Freeman T.C."/>
            <person name="Valero-Rello A."/>
            <person name="Blanco M."/>
            <person name="Buckley T."/>
            <person name="Cherevach I."/>
            <person name="Fahey R."/>
            <person name="Hapeshi A."/>
            <person name="Holdstock J."/>
            <person name="Leadon D."/>
            <person name="Navas J."/>
            <person name="Ocampo A."/>
            <person name="Quail M.A."/>
            <person name="Sanders M."/>
            <person name="Scortti M.M."/>
            <person name="Prescott J.F."/>
            <person name="Fogarty U."/>
            <person name="Meijer W.G."/>
            <person name="Parkhill J."/>
            <person name="Bentley S.D."/>
            <person name="Vazquez-Boland J.A."/>
        </authorList>
    </citation>
    <scope>NUCLEOTIDE SEQUENCE [LARGE SCALE GENOMIC DNA]</scope>
    <source>
        <strain evidence="6 7">103S</strain>
    </source>
</reference>
<dbReference type="NCBIfam" id="NF005512">
    <property type="entry name" value="PRK07121.1-5"/>
    <property type="match status" value="1"/>
</dbReference>
<dbReference type="NCBIfam" id="NF005510">
    <property type="entry name" value="PRK07121.1-3"/>
    <property type="match status" value="1"/>
</dbReference>
<dbReference type="Gene3D" id="3.50.50.60">
    <property type="entry name" value="FAD/NAD(P)-binding domain"/>
    <property type="match status" value="1"/>
</dbReference>
<feature type="domain" description="FAD-dependent oxidoreductase 2 FAD-binding" evidence="5">
    <location>
        <begin position="23"/>
        <end position="471"/>
    </location>
</feature>
<dbReference type="EMBL" id="FN563149">
    <property type="protein sequence ID" value="CBH47340.1"/>
    <property type="molecule type" value="Genomic_DNA"/>
</dbReference>
<dbReference type="GO" id="GO:0033765">
    <property type="term" value="F:steroid dehydrogenase activity, acting on the CH-CH group of donors"/>
    <property type="evidence" value="ECO:0007669"/>
    <property type="project" value="UniProtKB-ARBA"/>
</dbReference>
<keyword evidence="2" id="KW-0285">Flavoprotein</keyword>
<evidence type="ECO:0000256" key="1">
    <source>
        <dbReference type="ARBA" id="ARBA00001974"/>
    </source>
</evidence>
<dbReference type="Pfam" id="PF00890">
    <property type="entry name" value="FAD_binding_2"/>
    <property type="match status" value="1"/>
</dbReference>
<dbReference type="GO" id="GO:0008202">
    <property type="term" value="P:steroid metabolic process"/>
    <property type="evidence" value="ECO:0007669"/>
    <property type="project" value="UniProtKB-ARBA"/>
</dbReference>
<dbReference type="Gene3D" id="3.90.700.10">
    <property type="entry name" value="Succinate dehydrogenase/fumarate reductase flavoprotein, catalytic domain"/>
    <property type="match status" value="1"/>
</dbReference>
<keyword evidence="4" id="KW-0560">Oxidoreductase</keyword>
<dbReference type="KEGG" id="req:REQ_12430"/>
<keyword evidence="3" id="KW-0274">FAD</keyword>
<dbReference type="Proteomes" id="UP001154400">
    <property type="component" value="Chromosome"/>
</dbReference>
<name>A0A3S5Y460_RHOH1</name>
<dbReference type="SUPFAM" id="SSF51905">
    <property type="entry name" value="FAD/NAD(P)-binding domain"/>
    <property type="match status" value="1"/>
</dbReference>
<dbReference type="InterPro" id="IPR003953">
    <property type="entry name" value="FAD-dep_OxRdtase_2_FAD-bd"/>
</dbReference>
<dbReference type="SUPFAM" id="SSF56425">
    <property type="entry name" value="Succinate dehydrogenase/fumarate reductase flavoprotein, catalytic domain"/>
    <property type="match status" value="1"/>
</dbReference>
<proteinExistence type="predicted"/>
<dbReference type="PANTHER" id="PTHR43400">
    <property type="entry name" value="FUMARATE REDUCTASE"/>
    <property type="match status" value="1"/>
</dbReference>
<comment type="cofactor">
    <cofactor evidence="1">
        <name>FAD</name>
        <dbReference type="ChEBI" id="CHEBI:57692"/>
    </cofactor>
</comment>
<dbReference type="PANTHER" id="PTHR43400:SF10">
    <property type="entry name" value="3-OXOSTEROID 1-DEHYDROGENASE"/>
    <property type="match status" value="1"/>
</dbReference>
<evidence type="ECO:0000313" key="7">
    <source>
        <dbReference type="Proteomes" id="UP000006892"/>
    </source>
</evidence>
<evidence type="ECO:0000256" key="3">
    <source>
        <dbReference type="ARBA" id="ARBA00022827"/>
    </source>
</evidence>
<protein>
    <submittedName>
        <fullName evidence="6">Fumarate reductase/succinate dehydrogenase</fullName>
    </submittedName>
</protein>
<evidence type="ECO:0000259" key="5">
    <source>
        <dbReference type="Pfam" id="PF00890"/>
    </source>
</evidence>
<evidence type="ECO:0000256" key="2">
    <source>
        <dbReference type="ARBA" id="ARBA00022630"/>
    </source>
</evidence>
<dbReference type="InterPro" id="IPR050315">
    <property type="entry name" value="FAD-oxidoreductase_2"/>
</dbReference>
<dbReference type="InterPro" id="IPR036188">
    <property type="entry name" value="FAD/NAD-bd_sf"/>
</dbReference>
<evidence type="ECO:0000313" key="6">
    <source>
        <dbReference type="EMBL" id="CBH47340.1"/>
    </source>
</evidence>
<evidence type="ECO:0000256" key="4">
    <source>
        <dbReference type="ARBA" id="ARBA00023002"/>
    </source>
</evidence>
<dbReference type="AlphaFoldDB" id="A0A3S5Y460"/>
<gene>
    <name evidence="6" type="ordered locus">REQ_12430</name>
</gene>
<accession>A0A3S5Y460</accession>
<sequence>MAEATPIRPISADHIADWAYEADVVVAGFGVAGASAAVGAAQNGADVLVLERTGGWGGAAAMAGGFIYMGGGTPLQKACGFEDTVDSMKAFMKAALGPGTDEAKIDAYCEGSVDHYHWLVDECGVPFKLSFWGEPGWEPPGDDGLQYTGGENAAPFNATIPPAPRGHVPQMEDKHVSTEKGGGYMLMKPLVDTAKALNVRAEYDMRVQTLIVDADGRVVGLLAKQYGKDVAVRARKGVVLATGSFAYNNEMLESFAPKMVNRPAASIEEHDGRAIRMAQALGADLAHMDAAEVAFFCDPQLFIRGILVNGRGQRYINEDTYPGRVGQATLYENHNEAYLIIDEAAYEEGMTRPTSSPQLRHQPKWVAETVEELEAEMGLPAGALQATVDVFNRHAENGEDPLFGKKTEWVKPIGSPVAAIDLRGMTGGFTLGGLRTNTDSEVLHVSGEPIPGLFAAGRCTSGVCAGGYASGTSLGDGSFFGRRAGISAAKA</sequence>
<dbReference type="RefSeq" id="WP_013415250.1">
    <property type="nucleotide sequence ID" value="NC_014659.1"/>
</dbReference>
<organism evidence="6">
    <name type="scientific">Rhodococcus hoagii (strain 103S)</name>
    <name type="common">Rhodococcus equi</name>
    <dbReference type="NCBI Taxonomy" id="685727"/>
    <lineage>
        <taxon>Bacteria</taxon>
        <taxon>Bacillati</taxon>
        <taxon>Actinomycetota</taxon>
        <taxon>Actinomycetes</taxon>
        <taxon>Mycobacteriales</taxon>
        <taxon>Nocardiaceae</taxon>
        <taxon>Prescottella</taxon>
    </lineage>
</organism>